<keyword evidence="1" id="KW-0472">Membrane</keyword>
<dbReference type="AlphaFoldDB" id="A0A2A5IXN8"/>
<sequence length="90" mass="10120">MTVSWITGWFVSIVVAIYLFVDAPKHGKNKGLWAILGLLFGLFTLGVYLIKTGRKGLGWTVLIVSIIIYSIFILVYVFYFLLLIIGYSNA</sequence>
<feature type="transmembrane region" description="Helical" evidence="1">
    <location>
        <begin position="56"/>
        <end position="85"/>
    </location>
</feature>
<protein>
    <submittedName>
        <fullName evidence="2">Uncharacterized protein</fullName>
    </submittedName>
</protein>
<accession>A0A2A5IXN8</accession>
<keyword evidence="1" id="KW-1133">Transmembrane helix</keyword>
<keyword evidence="1" id="KW-0812">Transmembrane</keyword>
<dbReference type="EMBL" id="NKHG01000038">
    <property type="protein sequence ID" value="PCK22088.1"/>
    <property type="molecule type" value="Genomic_DNA"/>
</dbReference>
<comment type="caution">
    <text evidence="2">The sequence shown here is derived from an EMBL/GenBank/DDBJ whole genome shotgun (WGS) entry which is preliminary data.</text>
</comment>
<proteinExistence type="predicted"/>
<reference evidence="2 3" key="1">
    <citation type="submission" date="2017-06" db="EMBL/GenBank/DDBJ databases">
        <title>Draft Genome Sequence of Bacillus sp Strain 36R Isolated from saline sediment at Atanasia, Sonora, Mexico.</title>
        <authorList>
            <person name="Sanchez Diaz R."/>
            <person name="Quiroz Macias M.E."/>
            <person name="Ibarra Gamez J.C."/>
            <person name="Enciso Ibarra J."/>
            <person name="Gomez Gil B."/>
            <person name="Galaviz Silva L."/>
        </authorList>
    </citation>
    <scope>NUCLEOTIDE SEQUENCE [LARGE SCALE GENOMIC DNA]</scope>
    <source>
        <strain evidence="2 3">36R_ATNSAL</strain>
    </source>
</reference>
<evidence type="ECO:0000313" key="2">
    <source>
        <dbReference type="EMBL" id="PCK22088.1"/>
    </source>
</evidence>
<name>A0A2A5IXN8_BACPU</name>
<dbReference type="OrthoDB" id="2942927at2"/>
<dbReference type="Proteomes" id="UP000228754">
    <property type="component" value="Unassembled WGS sequence"/>
</dbReference>
<feature type="transmembrane region" description="Helical" evidence="1">
    <location>
        <begin position="6"/>
        <end position="24"/>
    </location>
</feature>
<gene>
    <name evidence="2" type="ORF">CEY02_05155</name>
</gene>
<organism evidence="2 3">
    <name type="scientific">Bacillus pumilus</name>
    <name type="common">Bacillus mesentericus</name>
    <dbReference type="NCBI Taxonomy" id="1408"/>
    <lineage>
        <taxon>Bacteria</taxon>
        <taxon>Bacillati</taxon>
        <taxon>Bacillota</taxon>
        <taxon>Bacilli</taxon>
        <taxon>Bacillales</taxon>
        <taxon>Bacillaceae</taxon>
        <taxon>Bacillus</taxon>
    </lineage>
</organism>
<evidence type="ECO:0000256" key="1">
    <source>
        <dbReference type="SAM" id="Phobius"/>
    </source>
</evidence>
<feature type="transmembrane region" description="Helical" evidence="1">
    <location>
        <begin position="31"/>
        <end position="50"/>
    </location>
</feature>
<evidence type="ECO:0000313" key="3">
    <source>
        <dbReference type="Proteomes" id="UP000228754"/>
    </source>
</evidence>